<dbReference type="Proteomes" id="UP000008744">
    <property type="component" value="Unassembled WGS sequence"/>
</dbReference>
<gene>
    <name evidence="1" type="primary">Dper\GL12952</name>
    <name evidence="1" type="ORF">Dper_GL12952</name>
</gene>
<organism evidence="2">
    <name type="scientific">Drosophila persimilis</name>
    <name type="common">Fruit fly</name>
    <dbReference type="NCBI Taxonomy" id="7234"/>
    <lineage>
        <taxon>Eukaryota</taxon>
        <taxon>Metazoa</taxon>
        <taxon>Ecdysozoa</taxon>
        <taxon>Arthropoda</taxon>
        <taxon>Hexapoda</taxon>
        <taxon>Insecta</taxon>
        <taxon>Pterygota</taxon>
        <taxon>Neoptera</taxon>
        <taxon>Endopterygota</taxon>
        <taxon>Diptera</taxon>
        <taxon>Brachycera</taxon>
        <taxon>Muscomorpha</taxon>
        <taxon>Ephydroidea</taxon>
        <taxon>Drosophilidae</taxon>
        <taxon>Drosophila</taxon>
        <taxon>Sophophora</taxon>
    </lineage>
</organism>
<dbReference type="HOGENOM" id="CLU_2471419_0_0_1"/>
<evidence type="ECO:0000313" key="1">
    <source>
        <dbReference type="EMBL" id="EDW26493.1"/>
    </source>
</evidence>
<protein>
    <submittedName>
        <fullName evidence="1">GL12952</fullName>
    </submittedName>
</protein>
<keyword evidence="2" id="KW-1185">Reference proteome</keyword>
<accession>B4GUV6</accession>
<evidence type="ECO:0000313" key="2">
    <source>
        <dbReference type="Proteomes" id="UP000008744"/>
    </source>
</evidence>
<name>B4GUV6_DROPE</name>
<dbReference type="AlphaFoldDB" id="B4GUV6"/>
<proteinExistence type="predicted"/>
<dbReference type="EMBL" id="CH479192">
    <property type="protein sequence ID" value="EDW26493.1"/>
    <property type="molecule type" value="Genomic_DNA"/>
</dbReference>
<reference evidence="1 2" key="1">
    <citation type="journal article" date="2007" name="Nature">
        <title>Evolution of genes and genomes on the Drosophila phylogeny.</title>
        <authorList>
            <consortium name="Drosophila 12 Genomes Consortium"/>
            <person name="Clark A.G."/>
            <person name="Eisen M.B."/>
            <person name="Smith D.R."/>
            <person name="Bergman C.M."/>
            <person name="Oliver B."/>
            <person name="Markow T.A."/>
            <person name="Kaufman T.C."/>
            <person name="Kellis M."/>
            <person name="Gelbart W."/>
            <person name="Iyer V.N."/>
            <person name="Pollard D.A."/>
            <person name="Sackton T.B."/>
            <person name="Larracuente A.M."/>
            <person name="Singh N.D."/>
            <person name="Abad J.P."/>
            <person name="Abt D.N."/>
            <person name="Adryan B."/>
            <person name="Aguade M."/>
            <person name="Akashi H."/>
            <person name="Anderson W.W."/>
            <person name="Aquadro C.F."/>
            <person name="Ardell D.H."/>
            <person name="Arguello R."/>
            <person name="Artieri C.G."/>
            <person name="Barbash D.A."/>
            <person name="Barker D."/>
            <person name="Barsanti P."/>
            <person name="Batterham P."/>
            <person name="Batzoglou S."/>
            <person name="Begun D."/>
            <person name="Bhutkar A."/>
            <person name="Blanco E."/>
            <person name="Bosak S.A."/>
            <person name="Bradley R.K."/>
            <person name="Brand A.D."/>
            <person name="Brent M.R."/>
            <person name="Brooks A.N."/>
            <person name="Brown R.H."/>
            <person name="Butlin R.K."/>
            <person name="Caggese C."/>
            <person name="Calvi B.R."/>
            <person name="Bernardo de Carvalho A."/>
            <person name="Caspi A."/>
            <person name="Castrezana S."/>
            <person name="Celniker S.E."/>
            <person name="Chang J.L."/>
            <person name="Chapple C."/>
            <person name="Chatterji S."/>
            <person name="Chinwalla A."/>
            <person name="Civetta A."/>
            <person name="Clifton S.W."/>
            <person name="Comeron J.M."/>
            <person name="Costello J.C."/>
            <person name="Coyne J.A."/>
            <person name="Daub J."/>
            <person name="David R.G."/>
            <person name="Delcher A.L."/>
            <person name="Delehaunty K."/>
            <person name="Do C.B."/>
            <person name="Ebling H."/>
            <person name="Edwards K."/>
            <person name="Eickbush T."/>
            <person name="Evans J.D."/>
            <person name="Filipski A."/>
            <person name="Findeiss S."/>
            <person name="Freyhult E."/>
            <person name="Fulton L."/>
            <person name="Fulton R."/>
            <person name="Garcia A.C."/>
            <person name="Gardiner A."/>
            <person name="Garfield D.A."/>
            <person name="Garvin B.E."/>
            <person name="Gibson G."/>
            <person name="Gilbert D."/>
            <person name="Gnerre S."/>
            <person name="Godfrey J."/>
            <person name="Good R."/>
            <person name="Gotea V."/>
            <person name="Gravely B."/>
            <person name="Greenberg A.J."/>
            <person name="Griffiths-Jones S."/>
            <person name="Gross S."/>
            <person name="Guigo R."/>
            <person name="Gustafson E.A."/>
            <person name="Haerty W."/>
            <person name="Hahn M.W."/>
            <person name="Halligan D.L."/>
            <person name="Halpern A.L."/>
            <person name="Halter G.M."/>
            <person name="Han M.V."/>
            <person name="Heger A."/>
            <person name="Hillier L."/>
            <person name="Hinrichs A.S."/>
            <person name="Holmes I."/>
            <person name="Hoskins R.A."/>
            <person name="Hubisz M.J."/>
            <person name="Hultmark D."/>
            <person name="Huntley M.A."/>
            <person name="Jaffe D.B."/>
            <person name="Jagadeeshan S."/>
            <person name="Jeck W.R."/>
            <person name="Johnson J."/>
            <person name="Jones C.D."/>
            <person name="Jordan W.C."/>
            <person name="Karpen G.H."/>
            <person name="Kataoka E."/>
            <person name="Keightley P.D."/>
            <person name="Kheradpour P."/>
            <person name="Kirkness E.F."/>
            <person name="Koerich L.B."/>
            <person name="Kristiansen K."/>
            <person name="Kudrna D."/>
            <person name="Kulathinal R.J."/>
            <person name="Kumar S."/>
            <person name="Kwok R."/>
            <person name="Lander E."/>
            <person name="Langley C.H."/>
            <person name="Lapoint R."/>
            <person name="Lazzaro B.P."/>
            <person name="Lee S.J."/>
            <person name="Levesque L."/>
            <person name="Li R."/>
            <person name="Lin C.F."/>
            <person name="Lin M.F."/>
            <person name="Lindblad-Toh K."/>
            <person name="Llopart A."/>
            <person name="Long M."/>
            <person name="Low L."/>
            <person name="Lozovsky E."/>
            <person name="Lu J."/>
            <person name="Luo M."/>
            <person name="Machado C.A."/>
            <person name="Makalowski W."/>
            <person name="Marzo M."/>
            <person name="Matsuda M."/>
            <person name="Matzkin L."/>
            <person name="McAllister B."/>
            <person name="McBride C.S."/>
            <person name="McKernan B."/>
            <person name="McKernan K."/>
            <person name="Mendez-Lago M."/>
            <person name="Minx P."/>
            <person name="Mollenhauer M.U."/>
            <person name="Montooth K."/>
            <person name="Mount S.M."/>
            <person name="Mu X."/>
            <person name="Myers E."/>
            <person name="Negre B."/>
            <person name="Newfeld S."/>
            <person name="Nielsen R."/>
            <person name="Noor M.A."/>
            <person name="O'Grady P."/>
            <person name="Pachter L."/>
            <person name="Papaceit M."/>
            <person name="Parisi M.J."/>
            <person name="Parisi M."/>
            <person name="Parts L."/>
            <person name="Pedersen J.S."/>
            <person name="Pesole G."/>
            <person name="Phillippy A.M."/>
            <person name="Ponting C.P."/>
            <person name="Pop M."/>
            <person name="Porcelli D."/>
            <person name="Powell J.R."/>
            <person name="Prohaska S."/>
            <person name="Pruitt K."/>
            <person name="Puig M."/>
            <person name="Quesneville H."/>
            <person name="Ram K.R."/>
            <person name="Rand D."/>
            <person name="Rasmussen M.D."/>
            <person name="Reed L.K."/>
            <person name="Reenan R."/>
            <person name="Reily A."/>
            <person name="Remington K.A."/>
            <person name="Rieger T.T."/>
            <person name="Ritchie M.G."/>
            <person name="Robin C."/>
            <person name="Rogers Y.H."/>
            <person name="Rohde C."/>
            <person name="Rozas J."/>
            <person name="Rubenfield M.J."/>
            <person name="Ruiz A."/>
            <person name="Russo S."/>
            <person name="Salzberg S.L."/>
            <person name="Sanchez-Gracia A."/>
            <person name="Saranga D.J."/>
            <person name="Sato H."/>
            <person name="Schaeffer S.W."/>
            <person name="Schatz M.C."/>
            <person name="Schlenke T."/>
            <person name="Schwartz R."/>
            <person name="Segarra C."/>
            <person name="Singh R.S."/>
            <person name="Sirot L."/>
            <person name="Sirota M."/>
            <person name="Sisneros N.B."/>
            <person name="Smith C.D."/>
            <person name="Smith T.F."/>
            <person name="Spieth J."/>
            <person name="Stage D.E."/>
            <person name="Stark A."/>
            <person name="Stephan W."/>
            <person name="Strausberg R.L."/>
            <person name="Strempel S."/>
            <person name="Sturgill D."/>
            <person name="Sutton G."/>
            <person name="Sutton G.G."/>
            <person name="Tao W."/>
            <person name="Teichmann S."/>
            <person name="Tobari Y.N."/>
            <person name="Tomimura Y."/>
            <person name="Tsolas J.M."/>
            <person name="Valente V.L."/>
            <person name="Venter E."/>
            <person name="Venter J.C."/>
            <person name="Vicario S."/>
            <person name="Vieira F.G."/>
            <person name="Vilella A.J."/>
            <person name="Villasante A."/>
            <person name="Walenz B."/>
            <person name="Wang J."/>
            <person name="Wasserman M."/>
            <person name="Watts T."/>
            <person name="Wilson D."/>
            <person name="Wilson R.K."/>
            <person name="Wing R.A."/>
            <person name="Wolfner M.F."/>
            <person name="Wong A."/>
            <person name="Wong G.K."/>
            <person name="Wu C.I."/>
            <person name="Wu G."/>
            <person name="Yamamoto D."/>
            <person name="Yang H.P."/>
            <person name="Yang S.P."/>
            <person name="Yorke J.A."/>
            <person name="Yoshida K."/>
            <person name="Zdobnov E."/>
            <person name="Zhang P."/>
            <person name="Zhang Y."/>
            <person name="Zimin A.V."/>
            <person name="Baldwin J."/>
            <person name="Abdouelleil A."/>
            <person name="Abdulkadir J."/>
            <person name="Abebe A."/>
            <person name="Abera B."/>
            <person name="Abreu J."/>
            <person name="Acer S.C."/>
            <person name="Aftuck L."/>
            <person name="Alexander A."/>
            <person name="An P."/>
            <person name="Anderson E."/>
            <person name="Anderson S."/>
            <person name="Arachi H."/>
            <person name="Azer M."/>
            <person name="Bachantsang P."/>
            <person name="Barry A."/>
            <person name="Bayul T."/>
            <person name="Berlin A."/>
            <person name="Bessette D."/>
            <person name="Bloom T."/>
            <person name="Blye J."/>
            <person name="Boguslavskiy L."/>
            <person name="Bonnet C."/>
            <person name="Boukhgalter B."/>
            <person name="Bourzgui I."/>
            <person name="Brown A."/>
            <person name="Cahill P."/>
            <person name="Channer S."/>
            <person name="Cheshatsang Y."/>
            <person name="Chuda L."/>
            <person name="Citroen M."/>
            <person name="Collymore A."/>
            <person name="Cooke P."/>
            <person name="Costello M."/>
            <person name="D'Aco K."/>
            <person name="Daza R."/>
            <person name="De Haan G."/>
            <person name="DeGray S."/>
            <person name="DeMaso C."/>
            <person name="Dhargay N."/>
            <person name="Dooley K."/>
            <person name="Dooley E."/>
            <person name="Doricent M."/>
            <person name="Dorje P."/>
            <person name="Dorjee K."/>
            <person name="Dupes A."/>
            <person name="Elong R."/>
            <person name="Falk J."/>
            <person name="Farina A."/>
            <person name="Faro S."/>
            <person name="Ferguson D."/>
            <person name="Fisher S."/>
            <person name="Foley C.D."/>
            <person name="Franke A."/>
            <person name="Friedrich D."/>
            <person name="Gadbois L."/>
            <person name="Gearin G."/>
            <person name="Gearin C.R."/>
            <person name="Giannoukos G."/>
            <person name="Goode T."/>
            <person name="Graham J."/>
            <person name="Grandbois E."/>
            <person name="Grewal S."/>
            <person name="Gyaltsen K."/>
            <person name="Hafez N."/>
            <person name="Hagos B."/>
            <person name="Hall J."/>
            <person name="Henson C."/>
            <person name="Hollinger A."/>
            <person name="Honan T."/>
            <person name="Huard M.D."/>
            <person name="Hughes L."/>
            <person name="Hurhula B."/>
            <person name="Husby M.E."/>
            <person name="Kamat A."/>
            <person name="Kanga B."/>
            <person name="Kashin S."/>
            <person name="Khazanovich D."/>
            <person name="Kisner P."/>
            <person name="Lance K."/>
            <person name="Lara M."/>
            <person name="Lee W."/>
            <person name="Lennon N."/>
            <person name="Letendre F."/>
            <person name="LeVine R."/>
            <person name="Lipovsky A."/>
            <person name="Liu X."/>
            <person name="Liu J."/>
            <person name="Liu S."/>
            <person name="Lokyitsang T."/>
            <person name="Lokyitsang Y."/>
            <person name="Lubonja R."/>
            <person name="Lui A."/>
            <person name="MacDonald P."/>
            <person name="Magnisalis V."/>
            <person name="Maru K."/>
            <person name="Matthews C."/>
            <person name="McCusker W."/>
            <person name="McDonough S."/>
            <person name="Mehta T."/>
            <person name="Meldrim J."/>
            <person name="Meneus L."/>
            <person name="Mihai O."/>
            <person name="Mihalev A."/>
            <person name="Mihova T."/>
            <person name="Mittelman R."/>
            <person name="Mlenga V."/>
            <person name="Montmayeur A."/>
            <person name="Mulrain L."/>
            <person name="Navidi A."/>
            <person name="Naylor J."/>
            <person name="Negash T."/>
            <person name="Nguyen T."/>
            <person name="Nguyen N."/>
            <person name="Nicol R."/>
            <person name="Norbu C."/>
            <person name="Norbu N."/>
            <person name="Novod N."/>
            <person name="O'Neill B."/>
            <person name="Osman S."/>
            <person name="Markiewicz E."/>
            <person name="Oyono O.L."/>
            <person name="Patti C."/>
            <person name="Phunkhang P."/>
            <person name="Pierre F."/>
            <person name="Priest M."/>
            <person name="Raghuraman S."/>
            <person name="Rege F."/>
            <person name="Reyes R."/>
            <person name="Rise C."/>
            <person name="Rogov P."/>
            <person name="Ross K."/>
            <person name="Ryan E."/>
            <person name="Settipalli S."/>
            <person name="Shea T."/>
            <person name="Sherpa N."/>
            <person name="Shi L."/>
            <person name="Shih D."/>
            <person name="Sparrow T."/>
            <person name="Spaulding J."/>
            <person name="Stalker J."/>
            <person name="Stange-Thomann N."/>
            <person name="Stavropoulos S."/>
            <person name="Stone C."/>
            <person name="Strader C."/>
            <person name="Tesfaye S."/>
            <person name="Thomson T."/>
            <person name="Thoulutsang Y."/>
            <person name="Thoulutsang D."/>
            <person name="Topham K."/>
            <person name="Topping I."/>
            <person name="Tsamla T."/>
            <person name="Vassiliev H."/>
            <person name="Vo A."/>
            <person name="Wangchuk T."/>
            <person name="Wangdi T."/>
            <person name="Weiand M."/>
            <person name="Wilkinson J."/>
            <person name="Wilson A."/>
            <person name="Yadav S."/>
            <person name="Young G."/>
            <person name="Yu Q."/>
            <person name="Zembek L."/>
            <person name="Zhong D."/>
            <person name="Zimmer A."/>
            <person name="Zwirko Z."/>
            <person name="Jaffe D.B."/>
            <person name="Alvarez P."/>
            <person name="Brockman W."/>
            <person name="Butler J."/>
            <person name="Chin C."/>
            <person name="Gnerre S."/>
            <person name="Grabherr M."/>
            <person name="Kleber M."/>
            <person name="Mauceli E."/>
            <person name="MacCallum I."/>
        </authorList>
    </citation>
    <scope>NUCLEOTIDE SEQUENCE [LARGE SCALE GENOMIC DNA]</scope>
    <source>
        <strain evidence="2">MSH-3 / Tucson 14011-0111.49</strain>
    </source>
</reference>
<sequence length="88" mass="9842">MSLYLQYTTHHRCHHLRPESDPEKAPVKAALEAFSDTPQSIRTVATTTSPPKAFLLSAEHLDDASADDRGRVYKLRKKKYPSGGPHIT</sequence>